<gene>
    <name evidence="2" type="ORF">J3U88_07825</name>
</gene>
<dbReference type="InterPro" id="IPR001279">
    <property type="entry name" value="Metallo-B-lactamas"/>
</dbReference>
<organism evidence="2 3">
    <name type="scientific">Acanthopleuribacter pedis</name>
    <dbReference type="NCBI Taxonomy" id="442870"/>
    <lineage>
        <taxon>Bacteria</taxon>
        <taxon>Pseudomonadati</taxon>
        <taxon>Acidobacteriota</taxon>
        <taxon>Holophagae</taxon>
        <taxon>Acanthopleuribacterales</taxon>
        <taxon>Acanthopleuribacteraceae</taxon>
        <taxon>Acanthopleuribacter</taxon>
    </lineage>
</organism>
<dbReference type="RefSeq" id="WP_207858081.1">
    <property type="nucleotide sequence ID" value="NZ_JAFREP010000005.1"/>
</dbReference>
<dbReference type="Proteomes" id="UP000664417">
    <property type="component" value="Unassembled WGS sequence"/>
</dbReference>
<dbReference type="AlphaFoldDB" id="A0A8J7U329"/>
<evidence type="ECO:0000259" key="1">
    <source>
        <dbReference type="Pfam" id="PF12706"/>
    </source>
</evidence>
<proteinExistence type="predicted"/>
<dbReference type="PANTHER" id="PTHR15032">
    <property type="entry name" value="N-ACYL-PHOSPHATIDYLETHANOLAMINE-HYDROLYZING PHOSPHOLIPASE D"/>
    <property type="match status" value="1"/>
</dbReference>
<comment type="caution">
    <text evidence="2">The sequence shown here is derived from an EMBL/GenBank/DDBJ whole genome shotgun (WGS) entry which is preliminary data.</text>
</comment>
<dbReference type="InterPro" id="IPR036866">
    <property type="entry name" value="RibonucZ/Hydroxyglut_hydro"/>
</dbReference>
<protein>
    <submittedName>
        <fullName evidence="2">MBL fold metallo-hydrolase</fullName>
    </submittedName>
</protein>
<evidence type="ECO:0000313" key="2">
    <source>
        <dbReference type="EMBL" id="MBO1318359.1"/>
    </source>
</evidence>
<evidence type="ECO:0000313" key="3">
    <source>
        <dbReference type="Proteomes" id="UP000664417"/>
    </source>
</evidence>
<reference evidence="2" key="1">
    <citation type="submission" date="2021-03" db="EMBL/GenBank/DDBJ databases">
        <authorList>
            <person name="Wang G."/>
        </authorList>
    </citation>
    <scope>NUCLEOTIDE SEQUENCE</scope>
    <source>
        <strain evidence="2">KCTC 12899</strain>
    </source>
</reference>
<dbReference type="SUPFAM" id="SSF56281">
    <property type="entry name" value="Metallo-hydrolase/oxidoreductase"/>
    <property type="match status" value="1"/>
</dbReference>
<feature type="domain" description="Metallo-beta-lactamase" evidence="1">
    <location>
        <begin position="97"/>
        <end position="291"/>
    </location>
</feature>
<dbReference type="PANTHER" id="PTHR15032:SF4">
    <property type="entry name" value="N-ACYL-PHOSPHATIDYLETHANOLAMINE-HYDROLYZING PHOSPHOLIPASE D"/>
    <property type="match status" value="1"/>
</dbReference>
<name>A0A8J7U329_9BACT</name>
<accession>A0A8J7U329</accession>
<dbReference type="Gene3D" id="3.60.15.10">
    <property type="entry name" value="Ribonuclease Z/Hydroxyacylglutathione hydrolase-like"/>
    <property type="match status" value="1"/>
</dbReference>
<dbReference type="Pfam" id="PF12706">
    <property type="entry name" value="Lactamase_B_2"/>
    <property type="match status" value="1"/>
</dbReference>
<keyword evidence="3" id="KW-1185">Reference proteome</keyword>
<dbReference type="EMBL" id="JAFREP010000005">
    <property type="protein sequence ID" value="MBO1318359.1"/>
    <property type="molecule type" value="Genomic_DNA"/>
</dbReference>
<dbReference type="GO" id="GO:0005737">
    <property type="term" value="C:cytoplasm"/>
    <property type="evidence" value="ECO:0007669"/>
    <property type="project" value="TreeGrafter"/>
</dbReference>
<sequence length="377" mass="42229">MIHMWRALGSKPEGERLARVQQSPNHRNGVFRNALTNREDIAAALGQMMRGGAQRSPAEPLTVVRRTREDYAKPPVDGLRVTWFGHSSILIEIDGKRILTDPVWGPRTSPSPFFGPKRFHPMPLALEELPPLDAVLISHDHYDHLDFPTIQQLAGTDVPFYVPLGVGAHLAYWGIEEHRIIEMDWWQEATLDQVRLVFTPARHFSGRGLKRDRTLWGSWSLVGPQHRVFFSGDSGMFPGFSEIGERLGPFDITLMESGAYNGAWPDVHMGPEQAVQAHRMVRGKLLIPVHWGTFSLAAHAWTEPAERILVAAEKKGVRVFIPRQGERVLPGQVPAQQRWWPDIAWQTADQAPVLSTALPEALRGELASDLPVAAPSK</sequence>